<dbReference type="SUPFAM" id="SSF53098">
    <property type="entry name" value="Ribonuclease H-like"/>
    <property type="match status" value="1"/>
</dbReference>
<evidence type="ECO:0000259" key="1">
    <source>
        <dbReference type="PROSITE" id="PS50879"/>
    </source>
</evidence>
<dbReference type="CDD" id="cd09279">
    <property type="entry name" value="RNase_HI_like"/>
    <property type="match status" value="1"/>
</dbReference>
<reference evidence="2 3" key="1">
    <citation type="submission" date="2024-10" db="EMBL/GenBank/DDBJ databases">
        <title>Updated reference genomes for cyclostephanoid diatoms.</title>
        <authorList>
            <person name="Roberts W.R."/>
            <person name="Alverson A.J."/>
        </authorList>
    </citation>
    <scope>NUCLEOTIDE SEQUENCE [LARGE SCALE GENOMIC DNA]</scope>
    <source>
        <strain evidence="2 3">AJA232-27</strain>
    </source>
</reference>
<dbReference type="Proteomes" id="UP001530293">
    <property type="component" value="Unassembled WGS sequence"/>
</dbReference>
<dbReference type="PROSITE" id="PS50879">
    <property type="entry name" value="RNASE_H_1"/>
    <property type="match status" value="1"/>
</dbReference>
<sequence>MGVPGAVQVRIRSPRGVEGTEGGAVVSSWTMPIFGAVIRSYSVAMATGDDLVMMKGRIAKALGIRDGDVVEFDLVDVGDTVRLPVKIKDNINSDVLIHDWSSLGIASRSTFTLEGESVELVSGKTLFLPMQEMWAGMRVVERKGTVVLHFDGASRGNPKGRSGYAFRITVGEHETGLISSLVQPFSHGTELIRGYGYGGMDCTTTEMEYTGLLEGLIWALRLDSRHITICGDSRIVLGQVFEQFPVEDSKLATLHAKVTALMDEKPKDTIITYSHVSRDDNRMAELLVNMGIDSRENVTVCNWDNVNNFMWVDRNNGGPLF</sequence>
<organism evidence="2 3">
    <name type="scientific">Discostella pseudostelligera</name>
    <dbReference type="NCBI Taxonomy" id="259834"/>
    <lineage>
        <taxon>Eukaryota</taxon>
        <taxon>Sar</taxon>
        <taxon>Stramenopiles</taxon>
        <taxon>Ochrophyta</taxon>
        <taxon>Bacillariophyta</taxon>
        <taxon>Coscinodiscophyceae</taxon>
        <taxon>Thalassiosirophycidae</taxon>
        <taxon>Stephanodiscales</taxon>
        <taxon>Stephanodiscaceae</taxon>
        <taxon>Discostella</taxon>
    </lineage>
</organism>
<protein>
    <recommendedName>
        <fullName evidence="1">RNase H type-1 domain-containing protein</fullName>
    </recommendedName>
</protein>
<name>A0ABD3M997_9STRA</name>
<dbReference type="InterPro" id="IPR036397">
    <property type="entry name" value="RNaseH_sf"/>
</dbReference>
<feature type="domain" description="RNase H type-1" evidence="1">
    <location>
        <begin position="142"/>
        <end position="293"/>
    </location>
</feature>
<dbReference type="PANTHER" id="PTHR46387:SF47">
    <property type="entry name" value="OS08G0481175 PROTEIN"/>
    <property type="match status" value="1"/>
</dbReference>
<dbReference type="Gene3D" id="3.30.420.10">
    <property type="entry name" value="Ribonuclease H-like superfamily/Ribonuclease H"/>
    <property type="match status" value="1"/>
</dbReference>
<dbReference type="EMBL" id="JALLBG020000189">
    <property type="protein sequence ID" value="KAL3760333.1"/>
    <property type="molecule type" value="Genomic_DNA"/>
</dbReference>
<evidence type="ECO:0000313" key="2">
    <source>
        <dbReference type="EMBL" id="KAL3760333.1"/>
    </source>
</evidence>
<comment type="caution">
    <text evidence="2">The sequence shown here is derived from an EMBL/GenBank/DDBJ whole genome shotgun (WGS) entry which is preliminary data.</text>
</comment>
<dbReference type="AlphaFoldDB" id="A0ABD3M997"/>
<accession>A0ABD3M997</accession>
<evidence type="ECO:0000313" key="3">
    <source>
        <dbReference type="Proteomes" id="UP001530293"/>
    </source>
</evidence>
<dbReference type="InterPro" id="IPR002156">
    <property type="entry name" value="RNaseH_domain"/>
</dbReference>
<dbReference type="PANTHER" id="PTHR46387">
    <property type="entry name" value="POLYNUCLEOTIDYL TRANSFERASE, RIBONUCLEASE H-LIKE SUPERFAMILY PROTEIN"/>
    <property type="match status" value="1"/>
</dbReference>
<dbReference type="Pfam" id="PF13456">
    <property type="entry name" value="RVT_3"/>
    <property type="match status" value="1"/>
</dbReference>
<gene>
    <name evidence="2" type="ORF">ACHAWU_006331</name>
</gene>
<keyword evidence="3" id="KW-1185">Reference proteome</keyword>
<dbReference type="InterPro" id="IPR012337">
    <property type="entry name" value="RNaseH-like_sf"/>
</dbReference>
<proteinExistence type="predicted"/>